<dbReference type="Proteomes" id="UP000008388">
    <property type="component" value="Segment"/>
</dbReference>
<reference evidence="1 2" key="1">
    <citation type="journal article" date="2011" name="Microbiology">
        <title>The Pseudomonas aeruginosa generalized transducing phage phiPA3 is a new member of the phiKZ-like group of 'jumbo' phages, and infects model laboratory strains and clinical isolates from cystic fibrosis patients.</title>
        <authorList>
            <person name="Monson R."/>
            <person name="Foulds I."/>
            <person name="Foweraker J."/>
            <person name="Welch M."/>
            <person name="Salmond G.P."/>
        </authorList>
    </citation>
    <scope>NUCLEOTIDE SEQUENCE [LARGE SCALE GENOMIC DNA]</scope>
</reference>
<dbReference type="RefSeq" id="YP_009217119.1">
    <property type="nucleotide sequence ID" value="NC_028999.1"/>
</dbReference>
<dbReference type="EMBL" id="HQ630627">
    <property type="protein sequence ID" value="AEH03463.1"/>
    <property type="molecule type" value="Genomic_DNA"/>
</dbReference>
<evidence type="ECO:0000313" key="1">
    <source>
        <dbReference type="EMBL" id="AEH03463.1"/>
    </source>
</evidence>
<organismHost>
    <name type="scientific">Pseudomonas aeruginosa</name>
    <dbReference type="NCBI Taxonomy" id="287"/>
</organismHost>
<dbReference type="GeneID" id="26643567"/>
<accession>F8SJR8</accession>
<gene>
    <name evidence="1" type="primary">036</name>
</gene>
<name>F8SJR8_BPPA3</name>
<sequence>MFWLLFTAITVVGGMLAVPIHYHYLYNTFDGIKTARKILMKHYVTLMHNRYNQHVLYLIKSEYGIKAILANHNRNTEKSELFKLCREMEKTITEWTGGIKGLDFLEFATLRDNFPAEMYDEWIHQWTAVLVQLHGEFNNNFADLKLSYAMVTPQNELVIAEYPAIKEEMIMTLVRTSPDKLDKIRRWANAS</sequence>
<keyword evidence="2" id="KW-1185">Reference proteome</keyword>
<proteinExistence type="predicted"/>
<dbReference type="KEGG" id="vg:26643567"/>
<evidence type="ECO:0000313" key="2">
    <source>
        <dbReference type="Proteomes" id="UP000008388"/>
    </source>
</evidence>
<protein>
    <submittedName>
        <fullName evidence="1">Uncharacterized protein 036</fullName>
    </submittedName>
</protein>
<organism evidence="1 2">
    <name type="scientific">Pseudomonas phage PhiPA3</name>
    <name type="common">Pseudomonas aeruginosa phage PhiPA3</name>
    <dbReference type="NCBI Taxonomy" id="998086"/>
    <lineage>
        <taxon>Viruses</taxon>
        <taxon>Duplodnaviria</taxon>
        <taxon>Heunggongvirae</taxon>
        <taxon>Uroviricota</taxon>
        <taxon>Caudoviricetes</taxon>
        <taxon>Chimalliviridae</taxon>
        <taxon>Miltoncavirus</taxon>
        <taxon>Miltoncavirus PhiPA3</taxon>
    </lineage>
</organism>